<feature type="region of interest" description="Disordered" evidence="1">
    <location>
        <begin position="220"/>
        <end position="251"/>
    </location>
</feature>
<gene>
    <name evidence="3" type="primary">LOC102809266</name>
</gene>
<protein>
    <submittedName>
        <fullName evidence="3">Uncharacterized protein LOC102809266</fullName>
    </submittedName>
</protein>
<dbReference type="RefSeq" id="XP_006817667.1">
    <property type="nucleotide sequence ID" value="XM_006817604.1"/>
</dbReference>
<feature type="region of interest" description="Disordered" evidence="1">
    <location>
        <begin position="91"/>
        <end position="136"/>
    </location>
</feature>
<dbReference type="GeneID" id="102809266"/>
<accession>A0ABM0MCC6</accession>
<dbReference type="Proteomes" id="UP000694865">
    <property type="component" value="Unplaced"/>
</dbReference>
<feature type="compositionally biased region" description="Polar residues" evidence="1">
    <location>
        <begin position="484"/>
        <end position="494"/>
    </location>
</feature>
<sequence>KQNILHGLWQQTKQKLSCIEVTDPSEIISEIEWLSQQYALTWEELEALYEKDKWGDSRDDAEYMKQIFLRNKRIIDTEINEVKMRQMRKTAYHKEPYEPSVSSSSSRNSIHTTKSSKYGQSVSSSNISKTSSRLSVAKTHALAKAEASKKEAEFERTIAKALTELAERKAKIRILEADKKAAAAHVTATVLQQAVDEENGLFPTTPEQSSNDHVETFLAKNSHKHSKTNNDGSLQLQETRTTNPPSNGISILPSTLRAEQTSERPVDKQMTAPEGQFGMTDCNTKPVSEEYIRILARQRLPVQEPEIYGGDPVMFWPWKRAFDSLVQSACVSTAEKLSFLGKYTTGTTKTLVDRYRLRNVDNVERAYKEAWEELESRFGNPAVISSIIIKQLSTFSKIKADDNQRLLELADLCVDAVAHMKDLPHLIILDTPHGMNPVVEKLPSYVLNRWRERVATYKQINKKFPTFQYFTEFLTTVAKTQNDPDVPRFNNTQIRPDKGKASQQHRTRVFSTNTKDDTKQCAYHESPGHDLTECKAFMRKPIGERLELCRKKGLCFRCTQTHLAKDCTAEIICTTCQSKRHITCLHSSPAEKLQTTNKTDTNQEVTTRCTRLSKCSAGRSCSKIILAKVYRKGRPTEFLETCAHKRREQEGTAGVDIIIESCDGQERYPLPVVLENNDLPSDKGEIPTPDVCRAFDHLKPITNKIPEIREDIGIELLVGRNCPDILKVRENRNGPVGAPWAQRTDLGWTVSGELCLETTRGTIRASVHRTTASCDVTSYNTNQCTRERFQCHNHIYAKDIIVPKPDRNTDIFEETARDENKSLSVEDKQFLDIMDKHSHVNTRGNLELPLPFKQEPEQLPNNYQSVFNRFNNLRNQFRRNPDLLNQYVQYMEKLIKCEHASPVPTTELNAKNTWYLPHFAVQHPQKSQMRVVFDSSSKFNGISLNDVLLQGPDQMNSLLGVLLRFRRNPIGIMGDVEQMFHNFHVCQVHRDYMRFLRFQDNNPTKPVIQYHMNVHIFGNVSSLAIATYGLRKIAHENRLTYGDDVREIYTQGFLRR</sequence>
<dbReference type="PANTHER" id="PTHR47331">
    <property type="entry name" value="PHD-TYPE DOMAIN-CONTAINING PROTEIN"/>
    <property type="match status" value="1"/>
</dbReference>
<evidence type="ECO:0000256" key="1">
    <source>
        <dbReference type="SAM" id="MobiDB-lite"/>
    </source>
</evidence>
<evidence type="ECO:0000313" key="2">
    <source>
        <dbReference type="Proteomes" id="UP000694865"/>
    </source>
</evidence>
<dbReference type="InterPro" id="IPR043502">
    <property type="entry name" value="DNA/RNA_pol_sf"/>
</dbReference>
<feature type="non-terminal residue" evidence="3">
    <location>
        <position position="1"/>
    </location>
</feature>
<dbReference type="PANTHER" id="PTHR47331:SF6">
    <property type="entry name" value="DOUBLECORTIN DOMAIN-CONTAINING PROTEIN"/>
    <property type="match status" value="1"/>
</dbReference>
<feature type="region of interest" description="Disordered" evidence="1">
    <location>
        <begin position="484"/>
        <end position="504"/>
    </location>
</feature>
<dbReference type="InterPro" id="IPR005312">
    <property type="entry name" value="DUF1759"/>
</dbReference>
<dbReference type="SUPFAM" id="SSF56672">
    <property type="entry name" value="DNA/RNA polymerases"/>
    <property type="match status" value="1"/>
</dbReference>
<dbReference type="Pfam" id="PF03564">
    <property type="entry name" value="DUF1759"/>
    <property type="match status" value="1"/>
</dbReference>
<name>A0ABM0MCC6_SACKO</name>
<feature type="compositionally biased region" description="Polar residues" evidence="1">
    <location>
        <begin position="229"/>
        <end position="251"/>
    </location>
</feature>
<evidence type="ECO:0000313" key="3">
    <source>
        <dbReference type="RefSeq" id="XP_006817667.1"/>
    </source>
</evidence>
<proteinExistence type="predicted"/>
<reference evidence="3" key="1">
    <citation type="submission" date="2025-08" db="UniProtKB">
        <authorList>
            <consortium name="RefSeq"/>
        </authorList>
    </citation>
    <scope>IDENTIFICATION</scope>
    <source>
        <tissue evidence="3">Testes</tissue>
    </source>
</reference>
<keyword evidence="2" id="KW-1185">Reference proteome</keyword>
<organism evidence="2 3">
    <name type="scientific">Saccoglossus kowalevskii</name>
    <name type="common">Acorn worm</name>
    <dbReference type="NCBI Taxonomy" id="10224"/>
    <lineage>
        <taxon>Eukaryota</taxon>
        <taxon>Metazoa</taxon>
        <taxon>Hemichordata</taxon>
        <taxon>Enteropneusta</taxon>
        <taxon>Harrimaniidae</taxon>
        <taxon>Saccoglossus</taxon>
    </lineage>
</organism>
<feature type="compositionally biased region" description="Low complexity" evidence="1">
    <location>
        <begin position="100"/>
        <end position="135"/>
    </location>
</feature>